<dbReference type="EMBL" id="BK015638">
    <property type="protein sequence ID" value="DAE17260.1"/>
    <property type="molecule type" value="Genomic_DNA"/>
</dbReference>
<organism evidence="2">
    <name type="scientific">Siphoviridae sp. ctEIp38</name>
    <dbReference type="NCBI Taxonomy" id="2825394"/>
    <lineage>
        <taxon>Viruses</taxon>
        <taxon>Duplodnaviria</taxon>
        <taxon>Heunggongvirae</taxon>
        <taxon>Uroviricota</taxon>
        <taxon>Caudoviricetes</taxon>
    </lineage>
</organism>
<sequence>MSDKTAPNLQYFNDAQYYALAMNTRDEVIVAGRGVGKGAIQARRLQSCFQGMPGSMGGFVSPSVKRCLTNILPSLLIHLERWGYKRDLHYIVGKRPWKRLHWKSPIFTPAEWSNTISFYNGSVCNIISQDRTGTSNSMSLDYVIIDEAKFVDFEQLKDETFQANRGNEMYFKHFPLHHGMTVTSDMPVTKKGSWFLSYKDKQDPELVEVIEGIVFQIWRLKQKLIKSPDKQQQIQRRIDDLNQQLSFFRSKCLLYKEYSSIENLALLGEDFIRRAKRDLPPLTFATSIMCQRVSISADGFYGGLREDVNFYTAPNESVLNIHNLVTSDNGAIPNDCRMDADRDDRSPLLIAFDTNNLINWLVVGQVKGSKLNVIKSFFVKYERKIPELLEDFNEYYRYHRRRQIIFYYDSTMVGTNWGLHYNDPHKEVVRTLRSMGWTVREVYLGNPMNHVEKNALINKMLRGRARLQVLINRDNNPDLIISITSAGVRNGKKDKSGEKYAETEEDKLEARTDGSDAFDVLCIGAETKPVYQGAAGVANTYG</sequence>
<reference evidence="2" key="1">
    <citation type="journal article" date="2021" name="Proc. Natl. Acad. Sci. U.S.A.">
        <title>A Catalog of Tens of Thousands of Viruses from Human Metagenomes Reveals Hidden Associations with Chronic Diseases.</title>
        <authorList>
            <person name="Tisza M.J."/>
            <person name="Buck C.B."/>
        </authorList>
    </citation>
    <scope>NUCLEOTIDE SEQUENCE</scope>
    <source>
        <strain evidence="2">CtEIp38</strain>
    </source>
</reference>
<name>A0A8S5QFE9_9CAUD</name>
<evidence type="ECO:0000256" key="1">
    <source>
        <dbReference type="SAM" id="MobiDB-lite"/>
    </source>
</evidence>
<protein>
    <submittedName>
        <fullName evidence="2">Large subunit terminase</fullName>
    </submittedName>
</protein>
<accession>A0A8S5QFE9</accession>
<evidence type="ECO:0000313" key="2">
    <source>
        <dbReference type="EMBL" id="DAE17260.1"/>
    </source>
</evidence>
<feature type="compositionally biased region" description="Basic and acidic residues" evidence="1">
    <location>
        <begin position="491"/>
        <end position="508"/>
    </location>
</feature>
<proteinExistence type="predicted"/>
<feature type="region of interest" description="Disordered" evidence="1">
    <location>
        <begin position="489"/>
        <end position="508"/>
    </location>
</feature>